<protein>
    <submittedName>
        <fullName evidence="1">Putative transcription antiterminator</fullName>
    </submittedName>
</protein>
<name>A0A6M3J3D2_9ZZZZ</name>
<dbReference type="InterPro" id="IPR010455">
    <property type="entry name" value="Phage_82_GpQ"/>
</dbReference>
<dbReference type="EMBL" id="MT141517">
    <property type="protein sequence ID" value="QJA64330.1"/>
    <property type="molecule type" value="Genomic_DNA"/>
</dbReference>
<dbReference type="Pfam" id="PF06323">
    <property type="entry name" value="Phage_antiter_Q"/>
    <property type="match status" value="1"/>
</dbReference>
<sequence>MPNARKYTEGALVEQSFHQMDWVRLRIAQAHSVHIKERGGDNAAAQYNIPKSHLKKPGPAEGDLCGGLTTIKAREVRKGKSSLPLPVWAFDDSRIVRAVNRLPSEQRRWVRYAYTADYSWDDESGAVADLWQAIADQFASLRDDSLQKVRGMVYLCLQDYKHLRTTGKPAHRPERIRLLTGVPEGNWRRDWLPRWRLMQDAIKAIDNAALASILEVAGDRRLDD</sequence>
<proteinExistence type="predicted"/>
<evidence type="ECO:0000313" key="1">
    <source>
        <dbReference type="EMBL" id="QJA64330.1"/>
    </source>
</evidence>
<dbReference type="AlphaFoldDB" id="A0A6M3J3D2"/>
<reference evidence="1" key="1">
    <citation type="submission" date="2020-03" db="EMBL/GenBank/DDBJ databases">
        <title>The deep terrestrial virosphere.</title>
        <authorList>
            <person name="Holmfeldt K."/>
            <person name="Nilsson E."/>
            <person name="Simone D."/>
            <person name="Lopez-Fernandez M."/>
            <person name="Wu X."/>
            <person name="de Brujin I."/>
            <person name="Lundin D."/>
            <person name="Andersson A."/>
            <person name="Bertilsson S."/>
            <person name="Dopson M."/>
        </authorList>
    </citation>
    <scope>NUCLEOTIDE SEQUENCE</scope>
    <source>
        <strain evidence="2">MM415A00294</strain>
        <strain evidence="1">MM415B00522</strain>
    </source>
</reference>
<dbReference type="EMBL" id="MT142508">
    <property type="protein sequence ID" value="QJA83342.1"/>
    <property type="molecule type" value="Genomic_DNA"/>
</dbReference>
<organism evidence="1">
    <name type="scientific">viral metagenome</name>
    <dbReference type="NCBI Taxonomy" id="1070528"/>
    <lineage>
        <taxon>unclassified sequences</taxon>
        <taxon>metagenomes</taxon>
        <taxon>organismal metagenomes</taxon>
    </lineage>
</organism>
<accession>A0A6M3J3D2</accession>
<evidence type="ECO:0000313" key="2">
    <source>
        <dbReference type="EMBL" id="QJA83342.1"/>
    </source>
</evidence>
<gene>
    <name evidence="2" type="ORF">MM415A00294_0040</name>
    <name evidence="1" type="ORF">MM415B00522_0040</name>
</gene>